<dbReference type="InterPro" id="IPR007219">
    <property type="entry name" value="XnlR_reg_dom"/>
</dbReference>
<dbReference type="PROSITE" id="PS50048">
    <property type="entry name" value="ZN2_CY6_FUNGAL_2"/>
    <property type="match status" value="1"/>
</dbReference>
<dbReference type="AlphaFoldDB" id="A0A4S9U055"/>
<dbReference type="SMART" id="SM00906">
    <property type="entry name" value="Fungal_trans"/>
    <property type="match status" value="1"/>
</dbReference>
<comment type="subcellular location">
    <subcellularLocation>
        <location evidence="1">Nucleus</location>
    </subcellularLocation>
</comment>
<evidence type="ECO:0000313" key="7">
    <source>
        <dbReference type="Proteomes" id="UP000308005"/>
    </source>
</evidence>
<accession>A0A4S9U055</accession>
<evidence type="ECO:0000256" key="2">
    <source>
        <dbReference type="ARBA" id="ARBA00022723"/>
    </source>
</evidence>
<name>A0A4S9U055_AURPU</name>
<dbReference type="GO" id="GO:0000981">
    <property type="term" value="F:DNA-binding transcription factor activity, RNA polymerase II-specific"/>
    <property type="evidence" value="ECO:0007669"/>
    <property type="project" value="InterPro"/>
</dbReference>
<sequence length="742" mass="84503">MSDVERESPPTVTSSRKPPRTLACVLCQQRKVKCDRKFPCNTCIKTGVQCVPVAAPRQRRRRFPEGELLQRVRHLEDLLRQNNIEFEPLHATASEKNAPDGGKQNERSEGASPEVKTETTFEAKFHWIEGLTASRNLWHAMSQKVQPNRGLSLMEKVLIADDQQTNAYNDYEDDEDNDDDEDLRDVAGKKTWDQMYKNSTDYLLFGSRIMDIDLSTLHPDHVQIFKFWQIYLENVNPLLKVTHTPTLQVRLINATADLKNVEPNLEALMFSVYCVAVMSVQDEDCLETFGFAKEELLQRYRFGCQQALLKCGFLQSDDRDCLTALFLYLVAVRPDSDPRSLSSLLGLAIRMAQRMGMDNESSNAKHGPLEGEMRRRLWWALLLFDNRVCEMSDYRAATLSPAWNCKTPANLNDFDLQPEMKHLPQSHERPTETTLAILRYQVADLVRHSPFFLDFTNPSLKSIANPNDHGGTLEALQQKMEETCLQYCNTENPLQFMTLWLTRGHLARYRLFQHFSIPPSQQTPLQRDSALTQALTMLDCDTIITTSPLTKKHIWFLFFHFPFPAYIHILQYLKREPLAAHAEKCWRTMSESCKVRFSDPQQNDHPFHKTPIFKVFARIIVKAWEARVSVLRVQGKFEETPFIVSEVTRMVEVPGKYENPEVGMSSGQASSDTFGSEDLMPFPVMGMTPRFNGFEVQEGFDFGGGGGGGNDGGMIGNGMVDVDMGALDLSAVDWSSLNIQGL</sequence>
<dbReference type="PANTHER" id="PTHR31001:SF45">
    <property type="entry name" value="ZN(II)2CYS6 TRANSCRIPTION FACTOR (EUROFUNG)"/>
    <property type="match status" value="1"/>
</dbReference>
<dbReference type="GO" id="GO:0005634">
    <property type="term" value="C:nucleus"/>
    <property type="evidence" value="ECO:0007669"/>
    <property type="project" value="UniProtKB-SubCell"/>
</dbReference>
<dbReference type="Pfam" id="PF04082">
    <property type="entry name" value="Fungal_trans"/>
    <property type="match status" value="1"/>
</dbReference>
<dbReference type="GO" id="GO:0006351">
    <property type="term" value="P:DNA-templated transcription"/>
    <property type="evidence" value="ECO:0007669"/>
    <property type="project" value="InterPro"/>
</dbReference>
<evidence type="ECO:0000256" key="3">
    <source>
        <dbReference type="ARBA" id="ARBA00023242"/>
    </source>
</evidence>
<dbReference type="Proteomes" id="UP000308005">
    <property type="component" value="Unassembled WGS sequence"/>
</dbReference>
<evidence type="ECO:0000259" key="5">
    <source>
        <dbReference type="PROSITE" id="PS50048"/>
    </source>
</evidence>
<dbReference type="CDD" id="cd00067">
    <property type="entry name" value="GAL4"/>
    <property type="match status" value="1"/>
</dbReference>
<dbReference type="InterPro" id="IPR001138">
    <property type="entry name" value="Zn2Cys6_DnaBD"/>
</dbReference>
<evidence type="ECO:0000256" key="1">
    <source>
        <dbReference type="ARBA" id="ARBA00004123"/>
    </source>
</evidence>
<dbReference type="SMART" id="SM00066">
    <property type="entry name" value="GAL4"/>
    <property type="match status" value="1"/>
</dbReference>
<dbReference type="InterPro" id="IPR036864">
    <property type="entry name" value="Zn2-C6_fun-type_DNA-bd_sf"/>
</dbReference>
<feature type="compositionally biased region" description="Basic and acidic residues" evidence="4">
    <location>
        <begin position="103"/>
        <end position="117"/>
    </location>
</feature>
<dbReference type="GO" id="GO:0008270">
    <property type="term" value="F:zinc ion binding"/>
    <property type="evidence" value="ECO:0007669"/>
    <property type="project" value="InterPro"/>
</dbReference>
<dbReference type="CDD" id="cd12148">
    <property type="entry name" value="fungal_TF_MHR"/>
    <property type="match status" value="1"/>
</dbReference>
<proteinExistence type="predicted"/>
<gene>
    <name evidence="6" type="ORF">D6C91_01217</name>
</gene>
<evidence type="ECO:0000256" key="4">
    <source>
        <dbReference type="SAM" id="MobiDB-lite"/>
    </source>
</evidence>
<keyword evidence="3" id="KW-0539">Nucleus</keyword>
<keyword evidence="2" id="KW-0479">Metal-binding</keyword>
<dbReference type="GO" id="GO:0003677">
    <property type="term" value="F:DNA binding"/>
    <property type="evidence" value="ECO:0007669"/>
    <property type="project" value="InterPro"/>
</dbReference>
<protein>
    <recommendedName>
        <fullName evidence="5">Zn(2)-C6 fungal-type domain-containing protein</fullName>
    </recommendedName>
</protein>
<comment type="caution">
    <text evidence="6">The sequence shown here is derived from an EMBL/GenBank/DDBJ whole genome shotgun (WGS) entry which is preliminary data.</text>
</comment>
<dbReference type="PANTHER" id="PTHR31001">
    <property type="entry name" value="UNCHARACTERIZED TRANSCRIPTIONAL REGULATORY PROTEIN"/>
    <property type="match status" value="1"/>
</dbReference>
<dbReference type="InterPro" id="IPR050613">
    <property type="entry name" value="Sec_Metabolite_Reg"/>
</dbReference>
<evidence type="ECO:0000313" key="6">
    <source>
        <dbReference type="EMBL" id="THZ30378.1"/>
    </source>
</evidence>
<feature type="domain" description="Zn(2)-C6 fungal-type" evidence="5">
    <location>
        <begin position="23"/>
        <end position="51"/>
    </location>
</feature>
<dbReference type="Pfam" id="PF00172">
    <property type="entry name" value="Zn_clus"/>
    <property type="match status" value="1"/>
</dbReference>
<dbReference type="Gene3D" id="4.10.240.10">
    <property type="entry name" value="Zn(2)-C6 fungal-type DNA-binding domain"/>
    <property type="match status" value="1"/>
</dbReference>
<reference evidence="6 7" key="1">
    <citation type="submission" date="2018-10" db="EMBL/GenBank/DDBJ databases">
        <title>Fifty Aureobasidium pullulans genomes reveal a recombining polyextremotolerant generalist.</title>
        <authorList>
            <person name="Gostincar C."/>
            <person name="Turk M."/>
            <person name="Zajc J."/>
            <person name="Gunde-Cimerman N."/>
        </authorList>
    </citation>
    <scope>NUCLEOTIDE SEQUENCE [LARGE SCALE GENOMIC DNA]</scope>
    <source>
        <strain evidence="6 7">EXF-3863</strain>
    </source>
</reference>
<dbReference type="EMBL" id="QZBM01000023">
    <property type="protein sequence ID" value="THZ30378.1"/>
    <property type="molecule type" value="Genomic_DNA"/>
</dbReference>
<organism evidence="6 7">
    <name type="scientific">Aureobasidium pullulans</name>
    <name type="common">Black yeast</name>
    <name type="synonym">Pullularia pullulans</name>
    <dbReference type="NCBI Taxonomy" id="5580"/>
    <lineage>
        <taxon>Eukaryota</taxon>
        <taxon>Fungi</taxon>
        <taxon>Dikarya</taxon>
        <taxon>Ascomycota</taxon>
        <taxon>Pezizomycotina</taxon>
        <taxon>Dothideomycetes</taxon>
        <taxon>Dothideomycetidae</taxon>
        <taxon>Dothideales</taxon>
        <taxon>Saccotheciaceae</taxon>
        <taxon>Aureobasidium</taxon>
    </lineage>
</organism>
<dbReference type="SUPFAM" id="SSF57701">
    <property type="entry name" value="Zn2/Cys6 DNA-binding domain"/>
    <property type="match status" value="1"/>
</dbReference>
<feature type="region of interest" description="Disordered" evidence="4">
    <location>
        <begin position="86"/>
        <end position="117"/>
    </location>
</feature>